<evidence type="ECO:0000313" key="3">
    <source>
        <dbReference type="Proteomes" id="UP001271648"/>
    </source>
</evidence>
<dbReference type="PROSITE" id="PS51340">
    <property type="entry name" value="MOSC"/>
    <property type="match status" value="1"/>
</dbReference>
<evidence type="ECO:0000259" key="1">
    <source>
        <dbReference type="PROSITE" id="PS51340"/>
    </source>
</evidence>
<proteinExistence type="predicted"/>
<dbReference type="GO" id="GO:0030151">
    <property type="term" value="F:molybdenum ion binding"/>
    <property type="evidence" value="ECO:0007669"/>
    <property type="project" value="InterPro"/>
</dbReference>
<dbReference type="GO" id="GO:0030170">
    <property type="term" value="F:pyridoxal phosphate binding"/>
    <property type="evidence" value="ECO:0007669"/>
    <property type="project" value="InterPro"/>
</dbReference>
<dbReference type="PANTHER" id="PTHR30212:SF2">
    <property type="entry name" value="PROTEIN YIIM"/>
    <property type="match status" value="1"/>
</dbReference>
<dbReference type="SUPFAM" id="SSF50800">
    <property type="entry name" value="PK beta-barrel domain-like"/>
    <property type="match status" value="1"/>
</dbReference>
<dbReference type="InterPro" id="IPR005302">
    <property type="entry name" value="MoCF_Sase_C"/>
</dbReference>
<organism evidence="2 3">
    <name type="scientific">Sporosarcina thermotolerans</name>
    <dbReference type="NCBI Taxonomy" id="633404"/>
    <lineage>
        <taxon>Bacteria</taxon>
        <taxon>Bacillati</taxon>
        <taxon>Bacillota</taxon>
        <taxon>Bacilli</taxon>
        <taxon>Bacillales</taxon>
        <taxon>Caryophanaceae</taxon>
        <taxon>Sporosarcina</taxon>
    </lineage>
</organism>
<protein>
    <submittedName>
        <fullName evidence="2">MOSC domain-containing protein</fullName>
    </submittedName>
</protein>
<name>A0AAW9AC63_9BACL</name>
<sequence>MEKIIKEIFVGKPQTVGDKNAANYMDKEWESAIFKKPVTGRVWVGKNGLDGDGQADTKNHGGPEKAIFAYPSEHYGYFHDEFDLTAMKAGGMGENLTLANMLEDEVCIGDIYEIGEVVIQVSQPRQPCWKPARRFRRKDLSLLIQDSGKTGWYFRVLKEGYISDGQKPKLVDRPAPEWTIENCNHVMHVDRENKEKAAALAACEWLAISWKNTLNKRVGVGVQSSTDKRLYGDDD</sequence>
<dbReference type="InterPro" id="IPR052353">
    <property type="entry name" value="Benzoxazolinone_Detox_Enz"/>
</dbReference>
<dbReference type="Gene3D" id="2.40.33.20">
    <property type="entry name" value="PK beta-barrel domain-like"/>
    <property type="match status" value="1"/>
</dbReference>
<dbReference type="Pfam" id="PF03475">
    <property type="entry name" value="YiiM_3-alpha"/>
    <property type="match status" value="1"/>
</dbReference>
<dbReference type="Pfam" id="PF03473">
    <property type="entry name" value="MOSC"/>
    <property type="match status" value="1"/>
</dbReference>
<dbReference type="GO" id="GO:0003824">
    <property type="term" value="F:catalytic activity"/>
    <property type="evidence" value="ECO:0007669"/>
    <property type="project" value="InterPro"/>
</dbReference>
<dbReference type="EMBL" id="JAUBDJ010000005">
    <property type="protein sequence ID" value="MDW0117238.1"/>
    <property type="molecule type" value="Genomic_DNA"/>
</dbReference>
<dbReference type="AlphaFoldDB" id="A0AAW9AC63"/>
<feature type="domain" description="MOSC" evidence="1">
    <location>
        <begin position="36"/>
        <end position="171"/>
    </location>
</feature>
<dbReference type="RefSeq" id="WP_317940716.1">
    <property type="nucleotide sequence ID" value="NZ_JAUBDJ010000005.1"/>
</dbReference>
<dbReference type="InterPro" id="IPR011037">
    <property type="entry name" value="Pyrv_Knase-like_insert_dom_sf"/>
</dbReference>
<dbReference type="InterPro" id="IPR005163">
    <property type="entry name" value="Tri_helical_YiiM-like"/>
</dbReference>
<dbReference type="Proteomes" id="UP001271648">
    <property type="component" value="Unassembled WGS sequence"/>
</dbReference>
<keyword evidence="3" id="KW-1185">Reference proteome</keyword>
<dbReference type="PANTHER" id="PTHR30212">
    <property type="entry name" value="PROTEIN YIIM"/>
    <property type="match status" value="1"/>
</dbReference>
<evidence type="ECO:0000313" key="2">
    <source>
        <dbReference type="EMBL" id="MDW0117238.1"/>
    </source>
</evidence>
<accession>A0AAW9AC63</accession>
<comment type="caution">
    <text evidence="2">The sequence shown here is derived from an EMBL/GenBank/DDBJ whole genome shotgun (WGS) entry which is preliminary data.</text>
</comment>
<reference evidence="2 3" key="1">
    <citation type="submission" date="2023-06" db="EMBL/GenBank/DDBJ databases">
        <title>Sporosarcina sp. nov., isolated from Korean traditional fermented seafood 'Jeotgal'.</title>
        <authorList>
            <person name="Yang A.I."/>
            <person name="Shin N.-R."/>
        </authorList>
    </citation>
    <scope>NUCLEOTIDE SEQUENCE [LARGE SCALE GENOMIC DNA]</scope>
    <source>
        <strain evidence="2 3">KCTC43456</strain>
    </source>
</reference>
<gene>
    <name evidence="2" type="ORF">QTL97_09850</name>
</gene>